<dbReference type="GO" id="GO:0070593">
    <property type="term" value="P:dendrite self-avoidance"/>
    <property type="evidence" value="ECO:0007669"/>
    <property type="project" value="TreeGrafter"/>
</dbReference>
<dbReference type="PANTHER" id="PTHR10075:SF101">
    <property type="entry name" value="ZWEI IG DOMAIN PROTEIN ZIG-3"/>
    <property type="match status" value="1"/>
</dbReference>
<dbReference type="PANTHER" id="PTHR10075">
    <property type="entry name" value="BASIGIN RELATED"/>
    <property type="match status" value="1"/>
</dbReference>
<proteinExistence type="predicted"/>
<feature type="domain" description="Ig-like" evidence="3">
    <location>
        <begin position="25"/>
        <end position="116"/>
    </location>
</feature>
<accession>A0A8X6UHG7</accession>
<dbReference type="GO" id="GO:0007156">
    <property type="term" value="P:homophilic cell adhesion via plasma membrane adhesion molecules"/>
    <property type="evidence" value="ECO:0007669"/>
    <property type="project" value="TreeGrafter"/>
</dbReference>
<dbReference type="GO" id="GO:0030424">
    <property type="term" value="C:axon"/>
    <property type="evidence" value="ECO:0007669"/>
    <property type="project" value="TreeGrafter"/>
</dbReference>
<dbReference type="SUPFAM" id="SSF48726">
    <property type="entry name" value="Immunoglobulin"/>
    <property type="match status" value="2"/>
</dbReference>
<evidence type="ECO:0000256" key="2">
    <source>
        <dbReference type="SAM" id="SignalP"/>
    </source>
</evidence>
<keyword evidence="2" id="KW-0732">Signal</keyword>
<evidence type="ECO:0000259" key="3">
    <source>
        <dbReference type="PROSITE" id="PS50835"/>
    </source>
</evidence>
<dbReference type="SMART" id="SM00409">
    <property type="entry name" value="IG"/>
    <property type="match status" value="1"/>
</dbReference>
<dbReference type="InterPro" id="IPR013783">
    <property type="entry name" value="Ig-like_fold"/>
</dbReference>
<dbReference type="Pfam" id="PF07679">
    <property type="entry name" value="I-set"/>
    <property type="match status" value="1"/>
</dbReference>
<gene>
    <name evidence="4" type="primary">Dscaml1_0</name>
    <name evidence="4" type="ORF">NPIL_579961</name>
</gene>
<keyword evidence="5" id="KW-1185">Reference proteome</keyword>
<feature type="domain" description="Ig-like" evidence="3">
    <location>
        <begin position="118"/>
        <end position="156"/>
    </location>
</feature>
<dbReference type="InterPro" id="IPR007110">
    <property type="entry name" value="Ig-like_dom"/>
</dbReference>
<comment type="caution">
    <text evidence="4">The sequence shown here is derived from an EMBL/GenBank/DDBJ whole genome shotgun (WGS) entry which is preliminary data.</text>
</comment>
<sequence>MLELFLRLFILWIFVCRFINCGDAPVVSPFIFPPALKEGERGSAICTIRSGDRPVEFQWKKDGEALQKASNVDIQSLKDSSFLIIESVTSKSSGNYTCIVTNTFGRDEYTSSLTVTAPPVWFKEPLDTLVQEGESLAIECQGSGVPLPTIKWTAVK</sequence>
<evidence type="ECO:0000313" key="5">
    <source>
        <dbReference type="Proteomes" id="UP000887013"/>
    </source>
</evidence>
<dbReference type="Proteomes" id="UP000887013">
    <property type="component" value="Unassembled WGS sequence"/>
</dbReference>
<dbReference type="PROSITE" id="PS50835">
    <property type="entry name" value="IG_LIKE"/>
    <property type="match status" value="2"/>
</dbReference>
<organism evidence="4 5">
    <name type="scientific">Nephila pilipes</name>
    <name type="common">Giant wood spider</name>
    <name type="synonym">Nephila maculata</name>
    <dbReference type="NCBI Taxonomy" id="299642"/>
    <lineage>
        <taxon>Eukaryota</taxon>
        <taxon>Metazoa</taxon>
        <taxon>Ecdysozoa</taxon>
        <taxon>Arthropoda</taxon>
        <taxon>Chelicerata</taxon>
        <taxon>Arachnida</taxon>
        <taxon>Araneae</taxon>
        <taxon>Araneomorphae</taxon>
        <taxon>Entelegynae</taxon>
        <taxon>Araneoidea</taxon>
        <taxon>Nephilidae</taxon>
        <taxon>Nephila</taxon>
    </lineage>
</organism>
<dbReference type="FunFam" id="2.60.40.10:FF:000333">
    <property type="entry name" value="Down syndrome cell adhesion molecule"/>
    <property type="match status" value="1"/>
</dbReference>
<dbReference type="InterPro" id="IPR013098">
    <property type="entry name" value="Ig_I-set"/>
</dbReference>
<dbReference type="GO" id="GO:0007411">
    <property type="term" value="P:axon guidance"/>
    <property type="evidence" value="ECO:0007669"/>
    <property type="project" value="TreeGrafter"/>
</dbReference>
<dbReference type="InterPro" id="IPR003599">
    <property type="entry name" value="Ig_sub"/>
</dbReference>
<dbReference type="GO" id="GO:0098632">
    <property type="term" value="F:cell-cell adhesion mediator activity"/>
    <property type="evidence" value="ECO:0007669"/>
    <property type="project" value="TreeGrafter"/>
</dbReference>
<dbReference type="OrthoDB" id="6428756at2759"/>
<evidence type="ECO:0000313" key="4">
    <source>
        <dbReference type="EMBL" id="GFU20645.1"/>
    </source>
</evidence>
<feature type="signal peptide" evidence="2">
    <location>
        <begin position="1"/>
        <end position="24"/>
    </location>
</feature>
<dbReference type="InterPro" id="IPR003598">
    <property type="entry name" value="Ig_sub2"/>
</dbReference>
<protein>
    <submittedName>
        <fullName evidence="4">Down syndrome cell adhesion molecule-like protein 1</fullName>
    </submittedName>
</protein>
<dbReference type="EMBL" id="BMAW01127312">
    <property type="protein sequence ID" value="GFU20645.1"/>
    <property type="molecule type" value="Genomic_DNA"/>
</dbReference>
<evidence type="ECO:0000256" key="1">
    <source>
        <dbReference type="ARBA" id="ARBA00023319"/>
    </source>
</evidence>
<name>A0A8X6UHG7_NEPPI</name>
<dbReference type="Gene3D" id="2.60.40.10">
    <property type="entry name" value="Immunoglobulins"/>
    <property type="match status" value="2"/>
</dbReference>
<dbReference type="InterPro" id="IPR036179">
    <property type="entry name" value="Ig-like_dom_sf"/>
</dbReference>
<reference evidence="4" key="1">
    <citation type="submission" date="2020-08" db="EMBL/GenBank/DDBJ databases">
        <title>Multicomponent nature underlies the extraordinary mechanical properties of spider dragline silk.</title>
        <authorList>
            <person name="Kono N."/>
            <person name="Nakamura H."/>
            <person name="Mori M."/>
            <person name="Yoshida Y."/>
            <person name="Ohtoshi R."/>
            <person name="Malay A.D."/>
            <person name="Moran D.A.P."/>
            <person name="Tomita M."/>
            <person name="Numata K."/>
            <person name="Arakawa K."/>
        </authorList>
    </citation>
    <scope>NUCLEOTIDE SEQUENCE</scope>
</reference>
<dbReference type="AlphaFoldDB" id="A0A8X6UHG7"/>
<keyword evidence="1" id="KW-0393">Immunoglobulin domain</keyword>
<dbReference type="GO" id="GO:0005886">
    <property type="term" value="C:plasma membrane"/>
    <property type="evidence" value="ECO:0007669"/>
    <property type="project" value="TreeGrafter"/>
</dbReference>
<feature type="chain" id="PRO_5036485182" evidence="2">
    <location>
        <begin position="25"/>
        <end position="156"/>
    </location>
</feature>
<dbReference type="SMART" id="SM00408">
    <property type="entry name" value="IGc2"/>
    <property type="match status" value="1"/>
</dbReference>